<dbReference type="InterPro" id="IPR037066">
    <property type="entry name" value="Plug_dom_sf"/>
</dbReference>
<evidence type="ECO:0000256" key="1">
    <source>
        <dbReference type="ARBA" id="ARBA00004571"/>
    </source>
</evidence>
<evidence type="ECO:0000256" key="6">
    <source>
        <dbReference type="ARBA" id="ARBA00023077"/>
    </source>
</evidence>
<dbReference type="GO" id="GO:0044718">
    <property type="term" value="P:siderophore transmembrane transport"/>
    <property type="evidence" value="ECO:0007669"/>
    <property type="project" value="TreeGrafter"/>
</dbReference>
<evidence type="ECO:0000259" key="11">
    <source>
        <dbReference type="Pfam" id="PF00593"/>
    </source>
</evidence>
<dbReference type="InterPro" id="IPR000531">
    <property type="entry name" value="Beta-barrel_TonB"/>
</dbReference>
<dbReference type="EMBL" id="QLLL01000006">
    <property type="protein sequence ID" value="RAJ02389.1"/>
    <property type="molecule type" value="Genomic_DNA"/>
</dbReference>
<dbReference type="Pfam" id="PF07715">
    <property type="entry name" value="Plug"/>
    <property type="match status" value="1"/>
</dbReference>
<dbReference type="Proteomes" id="UP000249547">
    <property type="component" value="Unassembled WGS sequence"/>
</dbReference>
<dbReference type="Gene3D" id="2.40.170.20">
    <property type="entry name" value="TonB-dependent receptor, beta-barrel domain"/>
    <property type="match status" value="1"/>
</dbReference>
<keyword evidence="4" id="KW-0812">Transmembrane</keyword>
<keyword evidence="14" id="KW-1185">Reference proteome</keyword>
<keyword evidence="7 10" id="KW-0472">Membrane</keyword>
<keyword evidence="8 13" id="KW-0675">Receptor</keyword>
<evidence type="ECO:0000313" key="14">
    <source>
        <dbReference type="Proteomes" id="UP000249547"/>
    </source>
</evidence>
<proteinExistence type="inferred from homology"/>
<keyword evidence="6 10" id="KW-0798">TonB box</keyword>
<feature type="domain" description="TonB-dependent receptor plug" evidence="12">
    <location>
        <begin position="59"/>
        <end position="146"/>
    </location>
</feature>
<keyword evidence="2" id="KW-0813">Transport</keyword>
<dbReference type="RefSeq" id="WP_211324837.1">
    <property type="nucleotide sequence ID" value="NZ_QLLL01000006.1"/>
</dbReference>
<gene>
    <name evidence="13" type="ORF">LX64_03401</name>
</gene>
<evidence type="ECO:0000259" key="12">
    <source>
        <dbReference type="Pfam" id="PF07715"/>
    </source>
</evidence>
<sequence length="671" mass="76827">MQFIEHLRSLEKALLFVCLLVVIPTMQIFAQQVDTATTKQLKGVSILGARADRYISPPQSLQGATLQRLNTYSVADALRFFSGIQIKDYGGIGGLKTVNVRSMGTNHVGVFYDGIQLGNAQNGQVDLGRFSLDYMDIVSLYNGQKSNILQTAKDYSSASSIYLYTKKPSFEGKEKVHVAGTFRTGSFGLLNPSLIYQHKINDQVSASLSAEYTYADGEYKFRYKKKEGYDTTAIRKNGDITARRVEGGFNGMMKGGEWSAKFYYYDSDRGLPGFVVAGVFGHVDRQMDRNFFVQSTFKKDITKKYSLLLSGKYASDYVRYIAPDTALLRVDNKYYEKQSYFSIAQKYSILPNWDVALSTDYQYNSMESTMRDFAYPTRNTVLIAASTAAYWNRFKIQANALTTIVDETVKIKTASPPKREVTPAVFLQYQPTHYKDFYLRAFYKRIFRMPTFNDLYYTEIGNSYLKPEYATQYNVGLTYNKKYEKGIINEVGFEADAYYNEVTDKIVAMPTVSQFRWSMMNLGFVKIHGVDMKGYTELQVAKSLTVSARAVYTFQLAQDFSDPKDTYYKDQILYIPKHSGSLILQASYKQWDFNYSYIYTGERYNAKANIRANYVQPWYTSDISVSRKFRTGMLDWMASFQVNNIFNQYYDVVLNYPMPGTNVKATIRVGF</sequence>
<evidence type="ECO:0000256" key="3">
    <source>
        <dbReference type="ARBA" id="ARBA00022452"/>
    </source>
</evidence>
<dbReference type="GO" id="GO:0015344">
    <property type="term" value="F:siderophore uptake transmembrane transporter activity"/>
    <property type="evidence" value="ECO:0007669"/>
    <property type="project" value="TreeGrafter"/>
</dbReference>
<comment type="similarity">
    <text evidence="10">Belongs to the TonB-dependent receptor family.</text>
</comment>
<dbReference type="Gene3D" id="2.170.130.10">
    <property type="entry name" value="TonB-dependent receptor, plug domain"/>
    <property type="match status" value="1"/>
</dbReference>
<dbReference type="PANTHER" id="PTHR30069:SF29">
    <property type="entry name" value="HEMOGLOBIN AND HEMOGLOBIN-HAPTOGLOBIN-BINDING PROTEIN 1-RELATED"/>
    <property type="match status" value="1"/>
</dbReference>
<evidence type="ECO:0000256" key="9">
    <source>
        <dbReference type="ARBA" id="ARBA00023237"/>
    </source>
</evidence>
<evidence type="ECO:0000256" key="5">
    <source>
        <dbReference type="ARBA" id="ARBA00022729"/>
    </source>
</evidence>
<evidence type="ECO:0000256" key="10">
    <source>
        <dbReference type="RuleBase" id="RU003357"/>
    </source>
</evidence>
<comment type="subcellular location">
    <subcellularLocation>
        <location evidence="1">Cell outer membrane</location>
        <topology evidence="1">Multi-pass membrane protein</topology>
    </subcellularLocation>
</comment>
<evidence type="ECO:0000256" key="2">
    <source>
        <dbReference type="ARBA" id="ARBA00022448"/>
    </source>
</evidence>
<keyword evidence="9" id="KW-0998">Cell outer membrane</keyword>
<evidence type="ECO:0000256" key="4">
    <source>
        <dbReference type="ARBA" id="ARBA00022692"/>
    </source>
</evidence>
<dbReference type="InterPro" id="IPR012910">
    <property type="entry name" value="Plug_dom"/>
</dbReference>
<protein>
    <submittedName>
        <fullName evidence="13">Outer membrane cobalamin receptor</fullName>
    </submittedName>
</protein>
<name>A0A327QCV4_9BACT</name>
<evidence type="ECO:0000313" key="13">
    <source>
        <dbReference type="EMBL" id="RAJ02389.1"/>
    </source>
</evidence>
<dbReference type="AlphaFoldDB" id="A0A327QCV4"/>
<feature type="domain" description="TonB-dependent receptor-like beta-barrel" evidence="11">
    <location>
        <begin position="201"/>
        <end position="645"/>
    </location>
</feature>
<dbReference type="SUPFAM" id="SSF56935">
    <property type="entry name" value="Porins"/>
    <property type="match status" value="1"/>
</dbReference>
<dbReference type="PANTHER" id="PTHR30069">
    <property type="entry name" value="TONB-DEPENDENT OUTER MEMBRANE RECEPTOR"/>
    <property type="match status" value="1"/>
</dbReference>
<keyword evidence="3" id="KW-1134">Transmembrane beta strand</keyword>
<dbReference type="InterPro" id="IPR039426">
    <property type="entry name" value="TonB-dep_rcpt-like"/>
</dbReference>
<keyword evidence="5" id="KW-0732">Signal</keyword>
<reference evidence="13 14" key="1">
    <citation type="submission" date="2018-06" db="EMBL/GenBank/DDBJ databases">
        <title>Genomic Encyclopedia of Archaeal and Bacterial Type Strains, Phase II (KMG-II): from individual species to whole genera.</title>
        <authorList>
            <person name="Goeker M."/>
        </authorList>
    </citation>
    <scope>NUCLEOTIDE SEQUENCE [LARGE SCALE GENOMIC DNA]</scope>
    <source>
        <strain evidence="13 14">DSM 23857</strain>
    </source>
</reference>
<dbReference type="Pfam" id="PF00593">
    <property type="entry name" value="TonB_dep_Rec_b-barrel"/>
    <property type="match status" value="1"/>
</dbReference>
<accession>A0A327QCV4</accession>
<evidence type="ECO:0000256" key="8">
    <source>
        <dbReference type="ARBA" id="ARBA00023170"/>
    </source>
</evidence>
<evidence type="ECO:0000256" key="7">
    <source>
        <dbReference type="ARBA" id="ARBA00023136"/>
    </source>
</evidence>
<dbReference type="InterPro" id="IPR036942">
    <property type="entry name" value="Beta-barrel_TonB_sf"/>
</dbReference>
<organism evidence="13 14">
    <name type="scientific">Chitinophaga skermanii</name>
    <dbReference type="NCBI Taxonomy" id="331697"/>
    <lineage>
        <taxon>Bacteria</taxon>
        <taxon>Pseudomonadati</taxon>
        <taxon>Bacteroidota</taxon>
        <taxon>Chitinophagia</taxon>
        <taxon>Chitinophagales</taxon>
        <taxon>Chitinophagaceae</taxon>
        <taxon>Chitinophaga</taxon>
    </lineage>
</organism>
<comment type="caution">
    <text evidence="13">The sequence shown here is derived from an EMBL/GenBank/DDBJ whole genome shotgun (WGS) entry which is preliminary data.</text>
</comment>
<dbReference type="GO" id="GO:0009279">
    <property type="term" value="C:cell outer membrane"/>
    <property type="evidence" value="ECO:0007669"/>
    <property type="project" value="UniProtKB-SubCell"/>
</dbReference>